<sequence>MPVFHRLIDAKVLLVGGSPAAAWKAELLRAAGAQIRLVSPQICAELAALVSRQPTAFDLYNRDWSPADFDGARLAIMDTDCDLEAASFEQAGRMAGVPVNVIDRPAFCQFQFGSIVNRSPAIISISTDGAAPVLGQAIRRRIETLLPATLSGWTSLAQKLRPRINALYAEGQQRRAFWEGFVDRVFSGDAPDAERLFEPMPKGGRVVFINAGPGDPELLTVKAMRTLQQADVVICDATVPGTIRELARREAQHIEAADIAEMRRLFAANKTVVHVTCSDATPNLAALQAHSIAIDIIPGVTAPQCPTPQWVAA</sequence>
<dbReference type="Proteomes" id="UP000244880">
    <property type="component" value="Unassembled WGS sequence"/>
</dbReference>
<evidence type="ECO:0000259" key="8">
    <source>
        <dbReference type="Pfam" id="PF10414"/>
    </source>
</evidence>
<evidence type="ECO:0000313" key="9">
    <source>
        <dbReference type="EMBL" id="SPH20749.1"/>
    </source>
</evidence>
<dbReference type="PANTHER" id="PTHR35330">
    <property type="entry name" value="SIROHEME BIOSYNTHESIS PROTEIN MET8"/>
    <property type="match status" value="1"/>
</dbReference>
<evidence type="ECO:0000256" key="1">
    <source>
        <dbReference type="ARBA" id="ARBA00005010"/>
    </source>
</evidence>
<dbReference type="InterPro" id="IPR036291">
    <property type="entry name" value="NAD(P)-bd_dom_sf"/>
</dbReference>
<dbReference type="SUPFAM" id="SSF75615">
    <property type="entry name" value="Siroheme synthase middle domains-like"/>
    <property type="match status" value="1"/>
</dbReference>
<dbReference type="GO" id="GO:0004325">
    <property type="term" value="F:ferrochelatase activity"/>
    <property type="evidence" value="ECO:0007669"/>
    <property type="project" value="InterPro"/>
</dbReference>
<dbReference type="InterPro" id="IPR014777">
    <property type="entry name" value="4pyrrole_Mease_sub1"/>
</dbReference>
<dbReference type="SUPFAM" id="SSF51735">
    <property type="entry name" value="NAD(P)-binding Rossmann-fold domains"/>
    <property type="match status" value="1"/>
</dbReference>
<dbReference type="InterPro" id="IPR035996">
    <property type="entry name" value="4pyrrol_Methylase_sf"/>
</dbReference>
<dbReference type="GO" id="GO:0019354">
    <property type="term" value="P:siroheme biosynthetic process"/>
    <property type="evidence" value="ECO:0007669"/>
    <property type="project" value="UniProtKB-UniPathway"/>
</dbReference>
<keyword evidence="3" id="KW-0560">Oxidoreductase</keyword>
<feature type="domain" description="Sirohaem synthase dimerisation" evidence="8">
    <location>
        <begin position="153"/>
        <end position="198"/>
    </location>
</feature>
<dbReference type="InterPro" id="IPR006367">
    <property type="entry name" value="Sirohaem_synthase_N"/>
</dbReference>
<gene>
    <name evidence="9" type="primary">cysG_1</name>
    <name evidence="9" type="ORF">ASD8599_01490</name>
</gene>
<organism evidence="9 10">
    <name type="scientific">Ascidiaceihabitans donghaensis</name>
    <dbReference type="NCBI Taxonomy" id="1510460"/>
    <lineage>
        <taxon>Bacteria</taxon>
        <taxon>Pseudomonadati</taxon>
        <taxon>Pseudomonadota</taxon>
        <taxon>Alphaproteobacteria</taxon>
        <taxon>Rhodobacterales</taxon>
        <taxon>Paracoccaceae</taxon>
        <taxon>Ascidiaceihabitans</taxon>
    </lineage>
</organism>
<dbReference type="Pfam" id="PF00590">
    <property type="entry name" value="TP_methylase"/>
    <property type="match status" value="1"/>
</dbReference>
<feature type="domain" description="Tetrapyrrole methylase" evidence="7">
    <location>
        <begin position="205"/>
        <end position="304"/>
    </location>
</feature>
<evidence type="ECO:0000256" key="4">
    <source>
        <dbReference type="ARBA" id="ARBA00023027"/>
    </source>
</evidence>
<dbReference type="Gene3D" id="3.30.160.110">
    <property type="entry name" value="Siroheme synthase, domain 2"/>
    <property type="match status" value="1"/>
</dbReference>
<dbReference type="Pfam" id="PF10414">
    <property type="entry name" value="CysG_dimeriser"/>
    <property type="match status" value="1"/>
</dbReference>
<comment type="catalytic activity">
    <reaction evidence="6">
        <text>precorrin-2 + NAD(+) = sirohydrochlorin + NADH + 2 H(+)</text>
        <dbReference type="Rhea" id="RHEA:15613"/>
        <dbReference type="ChEBI" id="CHEBI:15378"/>
        <dbReference type="ChEBI" id="CHEBI:57540"/>
        <dbReference type="ChEBI" id="CHEBI:57945"/>
        <dbReference type="ChEBI" id="CHEBI:58351"/>
        <dbReference type="ChEBI" id="CHEBI:58827"/>
        <dbReference type="EC" id="1.3.1.76"/>
    </reaction>
</comment>
<dbReference type="NCBIfam" id="TIGR01470">
    <property type="entry name" value="cysG_Nterm"/>
    <property type="match status" value="1"/>
</dbReference>
<comment type="pathway">
    <text evidence="1">Porphyrin-containing compound metabolism; siroheme biosynthesis; sirohydrochlorin from precorrin-2: step 1/1.</text>
</comment>
<dbReference type="Gene3D" id="3.40.50.720">
    <property type="entry name" value="NAD(P)-binding Rossmann-like Domain"/>
    <property type="match status" value="1"/>
</dbReference>
<dbReference type="Gene3D" id="3.40.1010.10">
    <property type="entry name" value="Cobalt-precorrin-4 Transmethylase, Domain 1"/>
    <property type="match status" value="1"/>
</dbReference>
<dbReference type="UniPathway" id="UPA00262">
    <property type="reaction ID" value="UER00222"/>
</dbReference>
<evidence type="ECO:0000259" key="7">
    <source>
        <dbReference type="Pfam" id="PF00590"/>
    </source>
</evidence>
<dbReference type="GO" id="GO:0008168">
    <property type="term" value="F:methyltransferase activity"/>
    <property type="evidence" value="ECO:0007669"/>
    <property type="project" value="InterPro"/>
</dbReference>
<evidence type="ECO:0000256" key="2">
    <source>
        <dbReference type="ARBA" id="ARBA00012400"/>
    </source>
</evidence>
<keyword evidence="4" id="KW-0520">NAD</keyword>
<protein>
    <recommendedName>
        <fullName evidence="2">precorrin-2 dehydrogenase</fullName>
        <ecNumber evidence="2">1.3.1.76</ecNumber>
    </recommendedName>
</protein>
<dbReference type="EC" id="1.3.1.76" evidence="2"/>
<keyword evidence="5" id="KW-0627">Porphyrin biosynthesis</keyword>
<evidence type="ECO:0000256" key="3">
    <source>
        <dbReference type="ARBA" id="ARBA00023002"/>
    </source>
</evidence>
<reference evidence="9 10" key="1">
    <citation type="submission" date="2018-03" db="EMBL/GenBank/DDBJ databases">
        <authorList>
            <person name="Keele B.F."/>
        </authorList>
    </citation>
    <scope>NUCLEOTIDE SEQUENCE [LARGE SCALE GENOMIC DNA]</scope>
    <source>
        <strain evidence="9 10">CECT 8599</strain>
    </source>
</reference>
<dbReference type="InterPro" id="IPR000878">
    <property type="entry name" value="4pyrrol_Mease"/>
</dbReference>
<dbReference type="InterPro" id="IPR028161">
    <property type="entry name" value="Met8-like"/>
</dbReference>
<dbReference type="GO" id="GO:0043115">
    <property type="term" value="F:precorrin-2 dehydrogenase activity"/>
    <property type="evidence" value="ECO:0007669"/>
    <property type="project" value="UniProtKB-EC"/>
</dbReference>
<dbReference type="InterPro" id="IPR019478">
    <property type="entry name" value="Sirohaem_synthase_dimer_dom"/>
</dbReference>
<keyword evidence="10" id="KW-1185">Reference proteome</keyword>
<dbReference type="SUPFAM" id="SSF53790">
    <property type="entry name" value="Tetrapyrrole methylase"/>
    <property type="match status" value="1"/>
</dbReference>
<dbReference type="EMBL" id="OMOR01000001">
    <property type="protein sequence ID" value="SPH20749.1"/>
    <property type="molecule type" value="Genomic_DNA"/>
</dbReference>
<evidence type="ECO:0000313" key="10">
    <source>
        <dbReference type="Proteomes" id="UP000244880"/>
    </source>
</evidence>
<dbReference type="AlphaFoldDB" id="A0A2R8BCH6"/>
<evidence type="ECO:0000256" key="6">
    <source>
        <dbReference type="ARBA" id="ARBA00047561"/>
    </source>
</evidence>
<dbReference type="Pfam" id="PF13241">
    <property type="entry name" value="NAD_binding_7"/>
    <property type="match status" value="1"/>
</dbReference>
<dbReference type="PANTHER" id="PTHR35330:SF1">
    <property type="entry name" value="SIROHEME BIOSYNTHESIS PROTEIN MET8"/>
    <property type="match status" value="1"/>
</dbReference>
<name>A0A2R8BCH6_9RHOB</name>
<evidence type="ECO:0000256" key="5">
    <source>
        <dbReference type="ARBA" id="ARBA00023244"/>
    </source>
</evidence>
<proteinExistence type="predicted"/>
<dbReference type="Gene3D" id="1.10.8.210">
    <property type="entry name" value="Sirohaem synthase, dimerisation domain"/>
    <property type="match status" value="1"/>
</dbReference>
<accession>A0A2R8BCH6</accession>
<dbReference type="InterPro" id="IPR037115">
    <property type="entry name" value="Sirohaem_synt_dimer_dom_sf"/>
</dbReference>